<reference evidence="2 3" key="1">
    <citation type="submission" date="2015-07" db="EMBL/GenBank/DDBJ databases">
        <title>Lactobacillus korensis/26-25/ whole genome sequencing.</title>
        <authorList>
            <person name="Kim M.K."/>
            <person name="Im W.-T."/>
            <person name="Srinivasan S."/>
            <person name="Lee J.-J."/>
        </authorList>
    </citation>
    <scope>NUCLEOTIDE SEQUENCE [LARGE SCALE GENOMIC DNA]</scope>
    <source>
        <strain evidence="2 3">26-25</strain>
    </source>
</reference>
<organism evidence="2 3">
    <name type="scientific">Levilactobacillus koreensis</name>
    <dbReference type="NCBI Taxonomy" id="637971"/>
    <lineage>
        <taxon>Bacteria</taxon>
        <taxon>Bacillati</taxon>
        <taxon>Bacillota</taxon>
        <taxon>Bacilli</taxon>
        <taxon>Lactobacillales</taxon>
        <taxon>Lactobacillaceae</taxon>
        <taxon>Levilactobacillus</taxon>
    </lineage>
</organism>
<gene>
    <name evidence="2" type="ORF">ABN16_08455</name>
</gene>
<proteinExistence type="predicted"/>
<dbReference type="SUPFAM" id="SSF53474">
    <property type="entry name" value="alpha/beta-Hydrolases"/>
    <property type="match status" value="1"/>
</dbReference>
<accession>A0AAC8ZGN5</accession>
<dbReference type="Pfam" id="PF01738">
    <property type="entry name" value="DLH"/>
    <property type="match status" value="1"/>
</dbReference>
<dbReference type="GO" id="GO:0016787">
    <property type="term" value="F:hydrolase activity"/>
    <property type="evidence" value="ECO:0007669"/>
    <property type="project" value="InterPro"/>
</dbReference>
<evidence type="ECO:0000313" key="2">
    <source>
        <dbReference type="EMBL" id="AKP65026.1"/>
    </source>
</evidence>
<evidence type="ECO:0000313" key="3">
    <source>
        <dbReference type="Proteomes" id="UP000036000"/>
    </source>
</evidence>
<dbReference type="InterPro" id="IPR029058">
    <property type="entry name" value="AB_hydrolase_fold"/>
</dbReference>
<dbReference type="AlphaFoldDB" id="A0AAC8ZGN5"/>
<dbReference type="Proteomes" id="UP000036000">
    <property type="component" value="Chromosome"/>
</dbReference>
<dbReference type="InterPro" id="IPR002925">
    <property type="entry name" value="Dienelactn_hydro"/>
</dbReference>
<evidence type="ECO:0000259" key="1">
    <source>
        <dbReference type="Pfam" id="PF01738"/>
    </source>
</evidence>
<dbReference type="KEGG" id="lko:ABN16_08455"/>
<keyword evidence="3" id="KW-1185">Reference proteome</keyword>
<feature type="domain" description="Dienelactone hydrolase" evidence="1">
    <location>
        <begin position="69"/>
        <end position="182"/>
    </location>
</feature>
<sequence>MVVDGSDLVETAPGANTAPPLLLLQGTGGTNEEMLTFGRRLAPQSPLITIAGRIGVGAQRQYFQQTASQTANPEQISQEAAWLGMTVEQVCQQHRWSSDDLIVVGYSNGAAMAAYGVQMGLLPGQAAILFHPLRVATPMAVDRPGYRVWLSAGQHDPLVQVATVQQVAADCERAGMTTTVEVTGGTHQLTPQEVMAAHNWLAENY</sequence>
<protein>
    <submittedName>
        <fullName evidence="2">Esterase</fullName>
    </submittedName>
</protein>
<name>A0AAC8ZGN5_9LACO</name>
<dbReference type="EMBL" id="CP012033">
    <property type="protein sequence ID" value="AKP65026.1"/>
    <property type="molecule type" value="Genomic_DNA"/>
</dbReference>
<dbReference type="Gene3D" id="3.40.50.1820">
    <property type="entry name" value="alpha/beta hydrolase"/>
    <property type="match status" value="1"/>
</dbReference>